<dbReference type="PANTHER" id="PTHR46013">
    <property type="entry name" value="VASCULAR CELL ADHESION MOLECULE 1"/>
    <property type="match status" value="1"/>
</dbReference>
<keyword evidence="4" id="KW-1185">Reference proteome</keyword>
<feature type="domain" description="Ig-like" evidence="2">
    <location>
        <begin position="354"/>
        <end position="439"/>
    </location>
</feature>
<dbReference type="Proteomes" id="UP000324091">
    <property type="component" value="Chromosome 6"/>
</dbReference>
<proteinExistence type="predicted"/>
<feature type="domain" description="Ig-like" evidence="2">
    <location>
        <begin position="237"/>
        <end position="321"/>
    </location>
</feature>
<keyword evidence="1" id="KW-0812">Transmembrane</keyword>
<keyword evidence="1" id="KW-0472">Membrane</keyword>
<dbReference type="EMBL" id="RHFK02000019">
    <property type="protein sequence ID" value="TWW59000.1"/>
    <property type="molecule type" value="Genomic_DNA"/>
</dbReference>
<dbReference type="PROSITE" id="PS50835">
    <property type="entry name" value="IG_LIKE"/>
    <property type="match status" value="3"/>
</dbReference>
<evidence type="ECO:0000313" key="4">
    <source>
        <dbReference type="Proteomes" id="UP000324091"/>
    </source>
</evidence>
<evidence type="ECO:0000259" key="2">
    <source>
        <dbReference type="PROSITE" id="PS50835"/>
    </source>
</evidence>
<evidence type="ECO:0000313" key="3">
    <source>
        <dbReference type="EMBL" id="TWW59000.1"/>
    </source>
</evidence>
<dbReference type="SUPFAM" id="SSF48726">
    <property type="entry name" value="Immunoglobulin"/>
    <property type="match status" value="2"/>
</dbReference>
<feature type="domain" description="Ig-like" evidence="2">
    <location>
        <begin position="80"/>
        <end position="167"/>
    </location>
</feature>
<protein>
    <recommendedName>
        <fullName evidence="2">Ig-like domain-containing protein</fullName>
    </recommendedName>
</protein>
<organism evidence="3 4">
    <name type="scientific">Takifugu flavidus</name>
    <name type="common">sansaifugu</name>
    <dbReference type="NCBI Taxonomy" id="433684"/>
    <lineage>
        <taxon>Eukaryota</taxon>
        <taxon>Metazoa</taxon>
        <taxon>Chordata</taxon>
        <taxon>Craniata</taxon>
        <taxon>Vertebrata</taxon>
        <taxon>Euteleostomi</taxon>
        <taxon>Actinopterygii</taxon>
        <taxon>Neopterygii</taxon>
        <taxon>Teleostei</taxon>
        <taxon>Neoteleostei</taxon>
        <taxon>Acanthomorphata</taxon>
        <taxon>Eupercaria</taxon>
        <taxon>Tetraodontiformes</taxon>
        <taxon>Tetradontoidea</taxon>
        <taxon>Tetraodontidae</taxon>
        <taxon>Takifugu</taxon>
    </lineage>
</organism>
<feature type="non-terminal residue" evidence="3">
    <location>
        <position position="1"/>
    </location>
</feature>
<reference evidence="3 4" key="1">
    <citation type="submission" date="2019-04" db="EMBL/GenBank/DDBJ databases">
        <title>Chromosome genome assembly for Takifugu flavidus.</title>
        <authorList>
            <person name="Xiao S."/>
        </authorList>
    </citation>
    <scope>NUCLEOTIDE SEQUENCE [LARGE SCALE GENOMIC DNA]</scope>
    <source>
        <strain evidence="3">HTHZ2018</strain>
        <tissue evidence="3">Muscle</tissue>
    </source>
</reference>
<keyword evidence="1" id="KW-1133">Transmembrane helix</keyword>
<comment type="caution">
    <text evidence="3">The sequence shown here is derived from an EMBL/GenBank/DDBJ whole genome shotgun (WGS) entry which is preliminary data.</text>
</comment>
<name>A0A5C6MZW4_9TELE</name>
<dbReference type="AlphaFoldDB" id="A0A5C6MZW4"/>
<dbReference type="InterPro" id="IPR007110">
    <property type="entry name" value="Ig-like_dom"/>
</dbReference>
<dbReference type="InterPro" id="IPR013783">
    <property type="entry name" value="Ig-like_fold"/>
</dbReference>
<dbReference type="InterPro" id="IPR036179">
    <property type="entry name" value="Ig-like_dom_sf"/>
</dbReference>
<evidence type="ECO:0000256" key="1">
    <source>
        <dbReference type="SAM" id="Phobius"/>
    </source>
</evidence>
<dbReference type="Gene3D" id="2.60.40.10">
    <property type="entry name" value="Immunoglobulins"/>
    <property type="match status" value="4"/>
</dbReference>
<gene>
    <name evidence="3" type="ORF">D4764_06G0005300</name>
</gene>
<dbReference type="Pfam" id="PF13895">
    <property type="entry name" value="Ig_2"/>
    <property type="match status" value="1"/>
</dbReference>
<accession>A0A5C6MZW4</accession>
<dbReference type="SMART" id="SM00409">
    <property type="entry name" value="IG"/>
    <property type="match status" value="3"/>
</dbReference>
<dbReference type="InterPro" id="IPR003599">
    <property type="entry name" value="Ig_sub"/>
</dbReference>
<feature type="transmembrane region" description="Helical" evidence="1">
    <location>
        <begin position="447"/>
        <end position="470"/>
    </location>
</feature>
<sequence>FVAVKGTSLNLSCSAEHSTIPKWFKLNGTKWTEVLVNGSSLKHQISKDTHPTLSVTGLTKDDETSYCCNEKPKNCDKDHIQLTVTALQVKVFPTTDGQTVTLMCSTACTLTDRPAAYIWYRNSELLYQDRSPWYQEMVTSDKTVRYSCAIKGYEALRAPAVTVESVSSTCFTVSYNDGRMCFHNHTSVKGPCSITYPTGVLGKGSRICALKVTGLTKDDKTSYCCNEKPENCHEDHIQLTVTALQVKVFPTTDGQTVTLMCSTTCTLTDRPAAYIWYRNSELLYQDRSPWYQEMVTSDKTVRYSCAIKGYEALRAPAVTVEWVSSTCFTVSYNDGRRCLYNHTSVKGPCSITYPTDIKVKISPSTEVTEGDGVKLTCSTSCPLTNNKNYIWYLNDQLLQLPEHQNKHLVLDAVTTQHAGNYSCAVNTQRDVRSPEKTLRVQSSSLKWTLVAAAGVGAALLVFTSLVICCIRGKGKLSQNTVLKLEEVNHGPVHEEITDQPTEENGIYYSSIRFPQTDVDPLDSMVQPHQHQQEQHIPYAVVCLRNRCT</sequence>
<dbReference type="PANTHER" id="PTHR46013:SF4">
    <property type="entry name" value="B-CELL RECEPTOR CD22-RELATED"/>
    <property type="match status" value="1"/>
</dbReference>